<dbReference type="Pfam" id="PF08448">
    <property type="entry name" value="PAS_4"/>
    <property type="match status" value="1"/>
</dbReference>
<evidence type="ECO:0000313" key="5">
    <source>
        <dbReference type="EMBL" id="BBH53816.1"/>
    </source>
</evidence>
<organism evidence="5 6">
    <name type="scientific">Fluviispira sanaruensis</name>
    <dbReference type="NCBI Taxonomy" id="2493639"/>
    <lineage>
        <taxon>Bacteria</taxon>
        <taxon>Pseudomonadati</taxon>
        <taxon>Bdellovibrionota</taxon>
        <taxon>Oligoflexia</taxon>
        <taxon>Silvanigrellales</taxon>
        <taxon>Silvanigrellaceae</taxon>
        <taxon>Fluviispira</taxon>
    </lineage>
</organism>
<dbReference type="SMART" id="SM00091">
    <property type="entry name" value="PAS"/>
    <property type="match status" value="3"/>
</dbReference>
<proteinExistence type="predicted"/>
<keyword evidence="1" id="KW-0807">Transducer</keyword>
<dbReference type="PROSITE" id="PS50113">
    <property type="entry name" value="PAC"/>
    <property type="match status" value="3"/>
</dbReference>
<dbReference type="Gene3D" id="1.10.287.950">
    <property type="entry name" value="Methyl-accepting chemotaxis protein"/>
    <property type="match status" value="1"/>
</dbReference>
<dbReference type="EMBL" id="AP019368">
    <property type="protein sequence ID" value="BBH53816.1"/>
    <property type="molecule type" value="Genomic_DNA"/>
</dbReference>
<feature type="domain" description="PAC" evidence="4">
    <location>
        <begin position="222"/>
        <end position="274"/>
    </location>
</feature>
<keyword evidence="6" id="KW-1185">Reference proteome</keyword>
<feature type="domain" description="PAC" evidence="4">
    <location>
        <begin position="340"/>
        <end position="392"/>
    </location>
</feature>
<evidence type="ECO:0000313" key="6">
    <source>
        <dbReference type="Proteomes" id="UP000291236"/>
    </source>
</evidence>
<dbReference type="PRINTS" id="PR00260">
    <property type="entry name" value="CHEMTRNSDUCR"/>
</dbReference>
<dbReference type="InterPro" id="IPR013655">
    <property type="entry name" value="PAS_fold_3"/>
</dbReference>
<dbReference type="GO" id="GO:0004888">
    <property type="term" value="F:transmembrane signaling receptor activity"/>
    <property type="evidence" value="ECO:0007669"/>
    <property type="project" value="InterPro"/>
</dbReference>
<dbReference type="InterPro" id="IPR004090">
    <property type="entry name" value="Chemotax_Me-accpt_rcpt"/>
</dbReference>
<dbReference type="Pfam" id="PF00015">
    <property type="entry name" value="MCPsignal"/>
    <property type="match status" value="1"/>
</dbReference>
<dbReference type="Gene3D" id="3.30.450.20">
    <property type="entry name" value="PAS domain"/>
    <property type="match status" value="3"/>
</dbReference>
<dbReference type="AlphaFoldDB" id="A0A4P2VKM4"/>
<feature type="domain" description="PAS" evidence="3">
    <location>
        <begin position="163"/>
        <end position="193"/>
    </location>
</feature>
<dbReference type="InterPro" id="IPR035965">
    <property type="entry name" value="PAS-like_dom_sf"/>
</dbReference>
<dbReference type="CDD" id="cd11386">
    <property type="entry name" value="MCP_signal"/>
    <property type="match status" value="1"/>
</dbReference>
<sequence length="654" mass="71263">MSTGVPLANIANLGALDNETNEMRVIELEGQLAAINKSQGVIEFSIDGDILTANSNFLSILGYSLAEVKGKHHRIFCAPAYANSHEYKDFWAKLNRGEYDAGEYKRIGKDGKEVWIQASYNPIFDSNGKVLKVVKYATDVTHHKVLNSDFQGQLAAIAKSQGVIEFSLDGIIQTANDNFLNLLGYSLAEVKGKHHRIFCDVSYVNSPEYREFWNKLGRGEFDAGEYKRLGKGGKEVWIQASYNPILDLNGKPYKVVKYASDISAQKLKDAQLEALSRAQAVIEFNPDGSILTANDNFLNAVKYKLDEIKNRHHSIFCPPELVQSPKYKEFWLNLANGLFQSGQFLRLDKLRKHVWLQASYVPVFDLAGKIFKVVKYAIDITEQKNSQLDVIRTLSETSRQLAAAATELTATATQLSANANKTSSVAISTASASEEVSQGVRTVATNTEEMFEAIKEITRNASEASATSATTSKQAQKTSATITKLGESSQEIGHVIKVISSIAQQTNLLALNATIEAARAGDAGRGFAVVANEVKELAKQTAKATEDITNKITGIQRDSQSSVQAVTEIAQTIEKLNTIATAIAASVEEQAATTNEVSRVVKESTKGVLNIAENVKVVSTAANETTIGADQVLTAAKSLSEIAVQLETLVRKIE</sequence>
<dbReference type="InterPro" id="IPR004089">
    <property type="entry name" value="MCPsignal_dom"/>
</dbReference>
<feature type="domain" description="Methyl-accepting transducer" evidence="2">
    <location>
        <begin position="397"/>
        <end position="640"/>
    </location>
</feature>
<gene>
    <name evidence="5" type="ORF">JCM31447_22680</name>
</gene>
<dbReference type="InterPro" id="IPR001610">
    <property type="entry name" value="PAC"/>
</dbReference>
<feature type="domain" description="PAS" evidence="3">
    <location>
        <begin position="41"/>
        <end position="71"/>
    </location>
</feature>
<dbReference type="KEGG" id="sbf:JCM31447_22680"/>
<dbReference type="SUPFAM" id="SSF58104">
    <property type="entry name" value="Methyl-accepting chemotaxis protein (MCP) signaling domain"/>
    <property type="match status" value="1"/>
</dbReference>
<dbReference type="SUPFAM" id="SSF55785">
    <property type="entry name" value="PYP-like sensor domain (PAS domain)"/>
    <property type="match status" value="3"/>
</dbReference>
<name>A0A4P2VKM4_FLUSA</name>
<evidence type="ECO:0000259" key="4">
    <source>
        <dbReference type="PROSITE" id="PS50113"/>
    </source>
</evidence>
<accession>A0A4P2VKM4</accession>
<dbReference type="InterPro" id="IPR000014">
    <property type="entry name" value="PAS"/>
</dbReference>
<evidence type="ECO:0000259" key="2">
    <source>
        <dbReference type="PROSITE" id="PS50111"/>
    </source>
</evidence>
<dbReference type="PROSITE" id="PS50111">
    <property type="entry name" value="CHEMOTAXIS_TRANSDUC_2"/>
    <property type="match status" value="1"/>
</dbReference>
<dbReference type="RefSeq" id="WP_130610435.1">
    <property type="nucleotide sequence ID" value="NZ_AP019368.1"/>
</dbReference>
<dbReference type="CDD" id="cd00130">
    <property type="entry name" value="PAS"/>
    <property type="match status" value="3"/>
</dbReference>
<dbReference type="GO" id="GO:0006935">
    <property type="term" value="P:chemotaxis"/>
    <property type="evidence" value="ECO:0007669"/>
    <property type="project" value="InterPro"/>
</dbReference>
<dbReference type="GO" id="GO:0016020">
    <property type="term" value="C:membrane"/>
    <property type="evidence" value="ECO:0007669"/>
    <property type="project" value="InterPro"/>
</dbReference>
<dbReference type="GO" id="GO:0007165">
    <property type="term" value="P:signal transduction"/>
    <property type="evidence" value="ECO:0007669"/>
    <property type="project" value="UniProtKB-KW"/>
</dbReference>
<dbReference type="PANTHER" id="PTHR24422">
    <property type="entry name" value="CHEMOTAXIS PROTEIN METHYLTRANSFERASE"/>
    <property type="match status" value="1"/>
</dbReference>
<dbReference type="PANTHER" id="PTHR24422:SF10">
    <property type="entry name" value="CHEMOTAXIS PROTEIN METHYLTRANSFERASE 2"/>
    <property type="match status" value="1"/>
</dbReference>
<evidence type="ECO:0000259" key="3">
    <source>
        <dbReference type="PROSITE" id="PS50112"/>
    </source>
</evidence>
<dbReference type="OrthoDB" id="5287651at2"/>
<dbReference type="InterPro" id="IPR013656">
    <property type="entry name" value="PAS_4"/>
</dbReference>
<dbReference type="PROSITE" id="PS50112">
    <property type="entry name" value="PAS"/>
    <property type="match status" value="2"/>
</dbReference>
<dbReference type="SMART" id="SM00086">
    <property type="entry name" value="PAC"/>
    <property type="match status" value="3"/>
</dbReference>
<dbReference type="NCBIfam" id="TIGR00229">
    <property type="entry name" value="sensory_box"/>
    <property type="match status" value="3"/>
</dbReference>
<dbReference type="Pfam" id="PF08447">
    <property type="entry name" value="PAS_3"/>
    <property type="match status" value="2"/>
</dbReference>
<protein>
    <submittedName>
        <fullName evidence="5">Methyl-accepting chemotaxis protein</fullName>
    </submittedName>
</protein>
<dbReference type="SMART" id="SM00283">
    <property type="entry name" value="MA"/>
    <property type="match status" value="1"/>
</dbReference>
<dbReference type="InterPro" id="IPR000700">
    <property type="entry name" value="PAS-assoc_C"/>
</dbReference>
<feature type="domain" description="PAC" evidence="4">
    <location>
        <begin position="100"/>
        <end position="152"/>
    </location>
</feature>
<dbReference type="Proteomes" id="UP000291236">
    <property type="component" value="Chromosome"/>
</dbReference>
<dbReference type="InterPro" id="IPR050903">
    <property type="entry name" value="Bact_Chemotaxis_MeTrfase"/>
</dbReference>
<reference evidence="5 6" key="1">
    <citation type="submission" date="2018-12" db="EMBL/GenBank/DDBJ databases">
        <title>Rubrispira sanarue gen. nov., sp., nov., a member of the order Silvanigrellales, isolated from a brackish lake in Hamamatsu Japan.</title>
        <authorList>
            <person name="Maejima Y."/>
            <person name="Iino T."/>
            <person name="Muraguchi Y."/>
            <person name="Fukuda K."/>
            <person name="Nojiri H."/>
            <person name="Ohkuma M."/>
            <person name="Moriuchi R."/>
            <person name="Dohra H."/>
            <person name="Kimbara K."/>
            <person name="Shintani M."/>
        </authorList>
    </citation>
    <scope>NUCLEOTIDE SEQUENCE [LARGE SCALE GENOMIC DNA]</scope>
    <source>
        <strain evidence="5 6">RF1110005</strain>
    </source>
</reference>
<evidence type="ECO:0000256" key="1">
    <source>
        <dbReference type="PROSITE-ProRule" id="PRU00284"/>
    </source>
</evidence>